<sequence>MVSKVLFVIPLIVVVVSAVFYHVFYGCDLEKEHSEITCPIVFYLAVWPLISVTQINFIALLASWRIIDFKSSIRYSLDILTQNTSLYFTSPNMTQIPITTQEWEINGLQVYSYTPNDILYISNQPLLIYFHGGGGIRLTPKDYDASMRYLSNKMKLKIISPHYPRSPEFIFPTAHEECLKIVTHIFENSDTFGVDKTRISLGGDSFGGHVSLYVAFKWKELGYNDKYAPILTLSLIYPWVQFVNPNLESFQRKENSPRLISKYSLVTCTSLLFSGSLELYNLLIDLRLPLLSRKYTERQSAYPHLLPKVDWEPTDSMIEKYSVYADNLLDPYATLLFQPDYTNLPPTLIVSAEYDILLTEGQLLRERLEDGGVGVEYFLSEKMFHGFLTLIPPIIKFNSTLEAYLKINDFLHKYNYAEN</sequence>
<keyword evidence="1" id="KW-0378">Hydrolase</keyword>
<keyword evidence="5" id="KW-1185">Reference proteome</keyword>
<keyword evidence="2" id="KW-0812">Transmembrane</keyword>
<dbReference type="GO" id="GO:0016787">
    <property type="term" value="F:hydrolase activity"/>
    <property type="evidence" value="ECO:0007669"/>
    <property type="project" value="UniProtKB-KW"/>
</dbReference>
<gene>
    <name evidence="4" type="ORF">LOD99_13098</name>
</gene>
<feature type="domain" description="Alpha/beta hydrolase fold-3" evidence="3">
    <location>
        <begin position="312"/>
        <end position="388"/>
    </location>
</feature>
<keyword evidence="2" id="KW-0472">Membrane</keyword>
<organism evidence="4 5">
    <name type="scientific">Oopsacas minuta</name>
    <dbReference type="NCBI Taxonomy" id="111878"/>
    <lineage>
        <taxon>Eukaryota</taxon>
        <taxon>Metazoa</taxon>
        <taxon>Porifera</taxon>
        <taxon>Hexactinellida</taxon>
        <taxon>Hexasterophora</taxon>
        <taxon>Lyssacinosida</taxon>
        <taxon>Leucopsacidae</taxon>
        <taxon>Oopsacas</taxon>
    </lineage>
</organism>
<evidence type="ECO:0000313" key="4">
    <source>
        <dbReference type="EMBL" id="KAI6645839.1"/>
    </source>
</evidence>
<protein>
    <submittedName>
        <fullName evidence="4">Arylacetamide deacetylase-like 4</fullName>
    </submittedName>
</protein>
<dbReference type="Gene3D" id="3.40.50.1820">
    <property type="entry name" value="alpha/beta hydrolase"/>
    <property type="match status" value="1"/>
</dbReference>
<feature type="transmembrane region" description="Helical" evidence="2">
    <location>
        <begin position="40"/>
        <end position="64"/>
    </location>
</feature>
<evidence type="ECO:0000313" key="5">
    <source>
        <dbReference type="Proteomes" id="UP001165289"/>
    </source>
</evidence>
<evidence type="ECO:0000259" key="3">
    <source>
        <dbReference type="Pfam" id="PF07859"/>
    </source>
</evidence>
<dbReference type="EMBL" id="JAKMXF010000365">
    <property type="protein sequence ID" value="KAI6645839.1"/>
    <property type="molecule type" value="Genomic_DNA"/>
</dbReference>
<proteinExistence type="predicted"/>
<comment type="caution">
    <text evidence="4">The sequence shown here is derived from an EMBL/GenBank/DDBJ whole genome shotgun (WGS) entry which is preliminary data.</text>
</comment>
<dbReference type="Pfam" id="PF07859">
    <property type="entry name" value="Abhydrolase_3"/>
    <property type="match status" value="2"/>
</dbReference>
<dbReference type="Proteomes" id="UP001165289">
    <property type="component" value="Unassembled WGS sequence"/>
</dbReference>
<feature type="transmembrane region" description="Helical" evidence="2">
    <location>
        <begin position="5"/>
        <end position="25"/>
    </location>
</feature>
<dbReference type="PROSITE" id="PS51257">
    <property type="entry name" value="PROKAR_LIPOPROTEIN"/>
    <property type="match status" value="1"/>
</dbReference>
<dbReference type="PANTHER" id="PTHR48081">
    <property type="entry name" value="AB HYDROLASE SUPERFAMILY PROTEIN C4A8.06C"/>
    <property type="match status" value="1"/>
</dbReference>
<feature type="domain" description="Alpha/beta hydrolase fold-3" evidence="3">
    <location>
        <begin position="127"/>
        <end position="256"/>
    </location>
</feature>
<keyword evidence="2" id="KW-1133">Transmembrane helix</keyword>
<evidence type="ECO:0000256" key="1">
    <source>
        <dbReference type="ARBA" id="ARBA00022801"/>
    </source>
</evidence>
<dbReference type="InterPro" id="IPR013094">
    <property type="entry name" value="AB_hydrolase_3"/>
</dbReference>
<dbReference type="SUPFAM" id="SSF53474">
    <property type="entry name" value="alpha/beta-Hydrolases"/>
    <property type="match status" value="1"/>
</dbReference>
<dbReference type="AlphaFoldDB" id="A0AAV7JAV5"/>
<dbReference type="InterPro" id="IPR050300">
    <property type="entry name" value="GDXG_lipolytic_enzyme"/>
</dbReference>
<evidence type="ECO:0000256" key="2">
    <source>
        <dbReference type="SAM" id="Phobius"/>
    </source>
</evidence>
<dbReference type="InterPro" id="IPR029058">
    <property type="entry name" value="AB_hydrolase_fold"/>
</dbReference>
<accession>A0AAV7JAV5</accession>
<name>A0AAV7JAV5_9METZ</name>
<reference evidence="4 5" key="1">
    <citation type="journal article" date="2023" name="BMC Biol.">
        <title>The compact genome of the sponge Oopsacas minuta (Hexactinellida) is lacking key metazoan core genes.</title>
        <authorList>
            <person name="Santini S."/>
            <person name="Schenkelaars Q."/>
            <person name="Jourda C."/>
            <person name="Duchesne M."/>
            <person name="Belahbib H."/>
            <person name="Rocher C."/>
            <person name="Selva M."/>
            <person name="Riesgo A."/>
            <person name="Vervoort M."/>
            <person name="Leys S.P."/>
            <person name="Kodjabachian L."/>
            <person name="Le Bivic A."/>
            <person name="Borchiellini C."/>
            <person name="Claverie J.M."/>
            <person name="Renard E."/>
        </authorList>
    </citation>
    <scope>NUCLEOTIDE SEQUENCE [LARGE SCALE GENOMIC DNA]</scope>
    <source>
        <strain evidence="4">SPO-2</strain>
    </source>
</reference>
<dbReference type="PANTHER" id="PTHR48081:SF8">
    <property type="entry name" value="ALPHA_BETA HYDROLASE FOLD-3 DOMAIN-CONTAINING PROTEIN-RELATED"/>
    <property type="match status" value="1"/>
</dbReference>